<organism evidence="2 3">
    <name type="scientific">Deinococcus multiflagellatus</name>
    <dbReference type="NCBI Taxonomy" id="1656887"/>
    <lineage>
        <taxon>Bacteria</taxon>
        <taxon>Thermotogati</taxon>
        <taxon>Deinococcota</taxon>
        <taxon>Deinococci</taxon>
        <taxon>Deinococcales</taxon>
        <taxon>Deinococcaceae</taxon>
        <taxon>Deinococcus</taxon>
    </lineage>
</organism>
<dbReference type="RefSeq" id="WP_224611512.1">
    <property type="nucleotide sequence ID" value="NZ_JAIQXV010000018.1"/>
</dbReference>
<dbReference type="NCBIfam" id="NF033400">
    <property type="entry name" value="thiazolyl_B"/>
    <property type="match status" value="1"/>
</dbReference>
<dbReference type="NCBIfam" id="TIGR03892">
    <property type="entry name" value="thiopep_precurs"/>
    <property type="match status" value="1"/>
</dbReference>
<dbReference type="Pfam" id="PF19409">
    <property type="entry name" value="Thiopep_pre"/>
    <property type="match status" value="1"/>
</dbReference>
<dbReference type="InterPro" id="IPR023895">
    <property type="entry name" value="Thiopep_bacteriocin_prcur"/>
</dbReference>
<keyword evidence="3" id="KW-1185">Reference proteome</keyword>
<evidence type="ECO:0000256" key="1">
    <source>
        <dbReference type="SAM" id="MobiDB-lite"/>
    </source>
</evidence>
<dbReference type="EMBL" id="JBHSWB010000001">
    <property type="protein sequence ID" value="MFC6662193.1"/>
    <property type="molecule type" value="Genomic_DNA"/>
</dbReference>
<gene>
    <name evidence="2" type="ORF">ACFP90_19100</name>
</gene>
<evidence type="ECO:0000313" key="3">
    <source>
        <dbReference type="Proteomes" id="UP001596317"/>
    </source>
</evidence>
<evidence type="ECO:0000313" key="2">
    <source>
        <dbReference type="EMBL" id="MFC6662193.1"/>
    </source>
</evidence>
<proteinExistence type="predicted"/>
<sequence>MTNIAPMTDIDFSDLNIEALEVTEVRDSTALAETGASSGSSSCSATSTCGSSSCCCGASEVSAE</sequence>
<feature type="region of interest" description="Disordered" evidence="1">
    <location>
        <begin position="33"/>
        <end position="64"/>
    </location>
</feature>
<feature type="compositionally biased region" description="Low complexity" evidence="1">
    <location>
        <begin position="33"/>
        <end position="51"/>
    </location>
</feature>
<comment type="caution">
    <text evidence="2">The sequence shown here is derived from an EMBL/GenBank/DDBJ whole genome shotgun (WGS) entry which is preliminary data.</text>
</comment>
<name>A0ABW1ZNS1_9DEIO</name>
<accession>A0ABW1ZNS1</accession>
<reference evidence="3" key="1">
    <citation type="journal article" date="2019" name="Int. J. Syst. Evol. Microbiol.">
        <title>The Global Catalogue of Microorganisms (GCM) 10K type strain sequencing project: providing services to taxonomists for standard genome sequencing and annotation.</title>
        <authorList>
            <consortium name="The Broad Institute Genomics Platform"/>
            <consortium name="The Broad Institute Genome Sequencing Center for Infectious Disease"/>
            <person name="Wu L."/>
            <person name="Ma J."/>
        </authorList>
    </citation>
    <scope>NUCLEOTIDE SEQUENCE [LARGE SCALE GENOMIC DNA]</scope>
    <source>
        <strain evidence="3">CCUG 63830</strain>
    </source>
</reference>
<protein>
    <submittedName>
        <fullName evidence="2">Thiazolylpeptide-type bacteriocin</fullName>
    </submittedName>
</protein>
<dbReference type="Proteomes" id="UP001596317">
    <property type="component" value="Unassembled WGS sequence"/>
</dbReference>